<dbReference type="EMBL" id="JAIXMP010000014">
    <property type="protein sequence ID" value="KAI9262197.1"/>
    <property type="molecule type" value="Genomic_DNA"/>
</dbReference>
<name>A0AAD5JZQ8_9FUNG</name>
<keyword evidence="3" id="KW-1185">Reference proteome</keyword>
<accession>A0AAD5JZQ8</accession>
<dbReference type="AlphaFoldDB" id="A0AAD5JZQ8"/>
<sequence length="150" mass="16932">MHLMQLAILQHVLSGDNMLYGAIFFLLLTAAYIALLSIACGAVVVFVDLGNFHGFLTIYLVENKYERCIIIFFFHKKYLYKTTVTTTMQLHSMTTTLLVLNTLMLIDAHYSGKQNNDEKELTDGTAATTFQSMDNDNGFSFDEPNLARTL</sequence>
<keyword evidence="1" id="KW-1133">Transmembrane helix</keyword>
<protein>
    <submittedName>
        <fullName evidence="2">Uncharacterized protein</fullName>
    </submittedName>
</protein>
<keyword evidence="1" id="KW-0472">Membrane</keyword>
<evidence type="ECO:0000313" key="2">
    <source>
        <dbReference type="EMBL" id="KAI9262197.1"/>
    </source>
</evidence>
<keyword evidence="1" id="KW-0812">Transmembrane</keyword>
<dbReference type="Proteomes" id="UP001209540">
    <property type="component" value="Unassembled WGS sequence"/>
</dbReference>
<evidence type="ECO:0000256" key="1">
    <source>
        <dbReference type="SAM" id="Phobius"/>
    </source>
</evidence>
<reference evidence="2" key="1">
    <citation type="journal article" date="2022" name="IScience">
        <title>Evolution of zygomycete secretomes and the origins of terrestrial fungal ecologies.</title>
        <authorList>
            <person name="Chang Y."/>
            <person name="Wang Y."/>
            <person name="Mondo S."/>
            <person name="Ahrendt S."/>
            <person name="Andreopoulos W."/>
            <person name="Barry K."/>
            <person name="Beard J."/>
            <person name="Benny G.L."/>
            <person name="Blankenship S."/>
            <person name="Bonito G."/>
            <person name="Cuomo C."/>
            <person name="Desiro A."/>
            <person name="Gervers K.A."/>
            <person name="Hundley H."/>
            <person name="Kuo A."/>
            <person name="LaButti K."/>
            <person name="Lang B.F."/>
            <person name="Lipzen A."/>
            <person name="O'Donnell K."/>
            <person name="Pangilinan J."/>
            <person name="Reynolds N."/>
            <person name="Sandor L."/>
            <person name="Smith M.E."/>
            <person name="Tsang A."/>
            <person name="Grigoriev I.V."/>
            <person name="Stajich J.E."/>
            <person name="Spatafora J.W."/>
        </authorList>
    </citation>
    <scope>NUCLEOTIDE SEQUENCE</scope>
    <source>
        <strain evidence="2">RSA 2281</strain>
    </source>
</reference>
<organism evidence="2 3">
    <name type="scientific">Phascolomyces articulosus</name>
    <dbReference type="NCBI Taxonomy" id="60185"/>
    <lineage>
        <taxon>Eukaryota</taxon>
        <taxon>Fungi</taxon>
        <taxon>Fungi incertae sedis</taxon>
        <taxon>Mucoromycota</taxon>
        <taxon>Mucoromycotina</taxon>
        <taxon>Mucoromycetes</taxon>
        <taxon>Mucorales</taxon>
        <taxon>Lichtheimiaceae</taxon>
        <taxon>Phascolomyces</taxon>
    </lineage>
</organism>
<proteinExistence type="predicted"/>
<comment type="caution">
    <text evidence="2">The sequence shown here is derived from an EMBL/GenBank/DDBJ whole genome shotgun (WGS) entry which is preliminary data.</text>
</comment>
<gene>
    <name evidence="2" type="ORF">BDA99DRAFT_537543</name>
</gene>
<reference evidence="2" key="2">
    <citation type="submission" date="2023-02" db="EMBL/GenBank/DDBJ databases">
        <authorList>
            <consortium name="DOE Joint Genome Institute"/>
            <person name="Mondo S.J."/>
            <person name="Chang Y."/>
            <person name="Wang Y."/>
            <person name="Ahrendt S."/>
            <person name="Andreopoulos W."/>
            <person name="Barry K."/>
            <person name="Beard J."/>
            <person name="Benny G.L."/>
            <person name="Blankenship S."/>
            <person name="Bonito G."/>
            <person name="Cuomo C."/>
            <person name="Desiro A."/>
            <person name="Gervers K.A."/>
            <person name="Hundley H."/>
            <person name="Kuo A."/>
            <person name="LaButti K."/>
            <person name="Lang B.F."/>
            <person name="Lipzen A."/>
            <person name="O'Donnell K."/>
            <person name="Pangilinan J."/>
            <person name="Reynolds N."/>
            <person name="Sandor L."/>
            <person name="Smith M.W."/>
            <person name="Tsang A."/>
            <person name="Grigoriev I.V."/>
            <person name="Stajich J.E."/>
            <person name="Spatafora J.W."/>
        </authorList>
    </citation>
    <scope>NUCLEOTIDE SEQUENCE</scope>
    <source>
        <strain evidence="2">RSA 2281</strain>
    </source>
</reference>
<feature type="transmembrane region" description="Helical" evidence="1">
    <location>
        <begin position="20"/>
        <end position="47"/>
    </location>
</feature>
<evidence type="ECO:0000313" key="3">
    <source>
        <dbReference type="Proteomes" id="UP001209540"/>
    </source>
</evidence>